<dbReference type="Pfam" id="PF07969">
    <property type="entry name" value="Amidohydro_3"/>
    <property type="match status" value="1"/>
</dbReference>
<name>A0A381UZD9_9ZZZZ</name>
<evidence type="ECO:0000313" key="2">
    <source>
        <dbReference type="EMBL" id="SVA32333.1"/>
    </source>
</evidence>
<organism evidence="2">
    <name type="scientific">marine metagenome</name>
    <dbReference type="NCBI Taxonomy" id="408172"/>
    <lineage>
        <taxon>unclassified sequences</taxon>
        <taxon>metagenomes</taxon>
        <taxon>ecological metagenomes</taxon>
    </lineage>
</organism>
<dbReference type="InterPro" id="IPR033932">
    <property type="entry name" value="YtcJ-like"/>
</dbReference>
<proteinExistence type="predicted"/>
<dbReference type="SUPFAM" id="SSF51556">
    <property type="entry name" value="Metallo-dependent hydrolases"/>
    <property type="match status" value="1"/>
</dbReference>
<dbReference type="InterPro" id="IPR032466">
    <property type="entry name" value="Metal_Hydrolase"/>
</dbReference>
<dbReference type="PANTHER" id="PTHR22642:SF2">
    <property type="entry name" value="PROTEIN LONG AFTER FAR-RED 3"/>
    <property type="match status" value="1"/>
</dbReference>
<dbReference type="CDD" id="cd01300">
    <property type="entry name" value="YtcJ_like"/>
    <property type="match status" value="1"/>
</dbReference>
<dbReference type="InterPro" id="IPR011059">
    <property type="entry name" value="Metal-dep_hydrolase_composite"/>
</dbReference>
<dbReference type="Gene3D" id="3.10.310.70">
    <property type="match status" value="1"/>
</dbReference>
<feature type="domain" description="Amidohydrolase 3" evidence="1">
    <location>
        <begin position="73"/>
        <end position="555"/>
    </location>
</feature>
<dbReference type="Gene3D" id="3.20.20.140">
    <property type="entry name" value="Metal-dependent hydrolases"/>
    <property type="match status" value="1"/>
</dbReference>
<dbReference type="PANTHER" id="PTHR22642">
    <property type="entry name" value="IMIDAZOLONEPROPIONASE"/>
    <property type="match status" value="1"/>
</dbReference>
<gene>
    <name evidence="2" type="ORF">METZ01_LOCUS85187</name>
</gene>
<dbReference type="InterPro" id="IPR013108">
    <property type="entry name" value="Amidohydro_3"/>
</dbReference>
<accession>A0A381UZD9</accession>
<reference evidence="2" key="1">
    <citation type="submission" date="2018-05" db="EMBL/GenBank/DDBJ databases">
        <authorList>
            <person name="Lanie J.A."/>
            <person name="Ng W.-L."/>
            <person name="Kazmierczak K.M."/>
            <person name="Andrzejewski T.M."/>
            <person name="Davidsen T.M."/>
            <person name="Wayne K.J."/>
            <person name="Tettelin H."/>
            <person name="Glass J.I."/>
            <person name="Rusch D."/>
            <person name="Podicherti R."/>
            <person name="Tsui H.-C.T."/>
            <person name="Winkler M.E."/>
        </authorList>
    </citation>
    <scope>NUCLEOTIDE SEQUENCE</scope>
</reference>
<evidence type="ECO:0000259" key="1">
    <source>
        <dbReference type="Pfam" id="PF07969"/>
    </source>
</evidence>
<dbReference type="EMBL" id="UINC01007261">
    <property type="protein sequence ID" value="SVA32333.1"/>
    <property type="molecule type" value="Genomic_DNA"/>
</dbReference>
<sequence>MKSRILFLIPCFVLVTCSVDQDCQKADIILFNTKVYTVDDSNSIAEAIAIKGKEIVYVGDNKGVKNYKCSKSRIIDLKNGYIFPGFTDSHAHLKGIGYRENTLNLQGINSLKETMSIVEEFTKSKKPGEWIVGRGWIEKVWPEKRFPNKYDLDRFSKNNPLLLERADGHAVLVNSYALKLAGIDSNSIDPHGGAILRDKNGEVTGILIDRATNLVEKLVPKKTPEEDKFALEQGIKRSIKLGWTQIQNAGGSIQDLELLKKIKSEGNLLLRIYFSVSDGIPAEELLNKGPYLDKDNMLIARGIKLYADGALGSRGAYLKDNYSDSKTKGLLIFKKEETIPKLKDALKKGIQIQTHAIGDLANHITLNWYEEAFDSVPLEERSILNPRWRIEHSQNIQPEDQTRFNKLGIIASMQPSHAIGDLHFAIDRLGLKRIKNAYIWKSLLDQGALVIGGTDAPVEIGDPLIEFYAAVTRKDVDGFYTENWNLEQVITREEALKMFTIWPSYGAFQEKVRGSLEVGKLADLSVFSKDIMEISEEDILEARNIMTLVDGKIVYENL</sequence>
<dbReference type="GO" id="GO:0016810">
    <property type="term" value="F:hydrolase activity, acting on carbon-nitrogen (but not peptide) bonds"/>
    <property type="evidence" value="ECO:0007669"/>
    <property type="project" value="InterPro"/>
</dbReference>
<protein>
    <recommendedName>
        <fullName evidence="1">Amidohydrolase 3 domain-containing protein</fullName>
    </recommendedName>
</protein>
<dbReference type="AlphaFoldDB" id="A0A381UZD9"/>
<dbReference type="SUPFAM" id="SSF51338">
    <property type="entry name" value="Composite domain of metallo-dependent hydrolases"/>
    <property type="match status" value="1"/>
</dbReference>
<dbReference type="Gene3D" id="2.30.40.10">
    <property type="entry name" value="Urease, subunit C, domain 1"/>
    <property type="match status" value="1"/>
</dbReference>